<feature type="domain" description="Aminoacyl-transfer RNA synthetases class-II family profile" evidence="12">
    <location>
        <begin position="344"/>
        <end position="641"/>
    </location>
</feature>
<dbReference type="OMA" id="TEPFHRE"/>
<dbReference type="InterPro" id="IPR045864">
    <property type="entry name" value="aa-tRNA-synth_II/BPL/LPL"/>
</dbReference>
<dbReference type="Proteomes" id="UP000001064">
    <property type="component" value="Unassembled WGS sequence"/>
</dbReference>
<organism evidence="13 14">
    <name type="scientific">Dictyostelium purpureum</name>
    <name type="common">Slime mold</name>
    <dbReference type="NCBI Taxonomy" id="5786"/>
    <lineage>
        <taxon>Eukaryota</taxon>
        <taxon>Amoebozoa</taxon>
        <taxon>Evosea</taxon>
        <taxon>Eumycetozoa</taxon>
        <taxon>Dictyostelia</taxon>
        <taxon>Dictyosteliales</taxon>
        <taxon>Dictyosteliaceae</taxon>
        <taxon>Dictyostelium</taxon>
    </lineage>
</organism>
<dbReference type="RefSeq" id="XP_003283472.1">
    <property type="nucleotide sequence ID" value="XM_003283424.1"/>
</dbReference>
<dbReference type="InterPro" id="IPR012340">
    <property type="entry name" value="NA-bd_OB-fold"/>
</dbReference>
<dbReference type="PROSITE" id="PS50862">
    <property type="entry name" value="AA_TRNA_LIGASE_II"/>
    <property type="match status" value="1"/>
</dbReference>
<keyword evidence="6" id="KW-0547">Nucleotide-binding</keyword>
<dbReference type="PANTHER" id="PTHR22594:SF16">
    <property type="entry name" value="ASPARAGINE--TRNA LIGASE, CYTOPLASMIC"/>
    <property type="match status" value="1"/>
</dbReference>
<dbReference type="Pfam" id="PF04558">
    <property type="entry name" value="tRNA_synt_1c_R1"/>
    <property type="match status" value="1"/>
</dbReference>
<dbReference type="InParanoid" id="F0Z7U3"/>
<evidence type="ECO:0000256" key="9">
    <source>
        <dbReference type="ARBA" id="ARBA00023146"/>
    </source>
</evidence>
<dbReference type="SUPFAM" id="SSF50249">
    <property type="entry name" value="Nucleic acid-binding proteins"/>
    <property type="match status" value="1"/>
</dbReference>
<dbReference type="EC" id="6.1.1.22" evidence="3"/>
<keyword evidence="8" id="KW-0648">Protein biosynthesis</keyword>
<accession>F0Z7U3</accession>
<sequence length="649" mass="73383">MSNETEQLFLSIGLDQKRAKDTLKNEALTQTLKSIITEAGVTTCDKSIGNNLYSLAVGNINSPIRANVSKAIAEEKIKSDLQLKSAIQFLKDNTSFDEAKFNKDCGVGIVITEEQIQKSIDALFAEKAAEISEKKWHIPIGDLLNPLKRNEDLKWADFKVVKTLLDKKLETTLGPKVVEQKEKKQAATPVQKVEEKLAAITLTEDKSLPAAKKIKLRDASPKLDGVRVEVNAWLHHVRNQKKIVFLELRDGTGFLQCVMGGNLVHPSIVEQLKREATVKIIGTLSIPPAGKTCPGGVELNADYWELLGSSSADLEGIINTESNVDQQLDQRHILLRGTRASSIMKIRSIALQAFREHFYHNGYFEMNPPTLVNTFCEGGSELFTLDYFGTPAYLTQSSQLYLETMCPVVGDVFCIAQSYRSEKARTRRHLSEFTHLEAEMPFITFEDLTDRIEFLICDVVERMLKIDGDLVRSIKEDVAVPKRPFMRMDYKEAIEYCVKNGIKKVNEDGTESDFQFGDDIPEAQERKMNDQIGCPIFLRRFPHAMKAFYMKRCPEDKELTESLDLLMPGVGEIVGGSMRISDYDELLNAYKREELDAEQYYWFTDQRKYGSGQTGGYGLGVERFLTWILGLPHIRDVCSYPRFTGRCHP</sequence>
<dbReference type="PRINTS" id="PR01042">
    <property type="entry name" value="TRNASYNTHASP"/>
</dbReference>
<dbReference type="PANTHER" id="PTHR22594">
    <property type="entry name" value="ASPARTYL/LYSYL-TRNA SYNTHETASE"/>
    <property type="match status" value="1"/>
</dbReference>
<dbReference type="GO" id="GO:0005737">
    <property type="term" value="C:cytoplasm"/>
    <property type="evidence" value="ECO:0000318"/>
    <property type="project" value="GO_Central"/>
</dbReference>
<dbReference type="FunFam" id="1.10.10.2420:FF:000001">
    <property type="entry name" value="Glutamine--tRNA ligase cytoplasmic"/>
    <property type="match status" value="1"/>
</dbReference>
<evidence type="ECO:0000256" key="6">
    <source>
        <dbReference type="ARBA" id="ARBA00022741"/>
    </source>
</evidence>
<keyword evidence="5" id="KW-0436">Ligase</keyword>
<evidence type="ECO:0000313" key="13">
    <source>
        <dbReference type="EMBL" id="EGC39969.1"/>
    </source>
</evidence>
<evidence type="ECO:0000256" key="3">
    <source>
        <dbReference type="ARBA" id="ARBA00012816"/>
    </source>
</evidence>
<dbReference type="Pfam" id="PF01336">
    <property type="entry name" value="tRNA_anti-codon"/>
    <property type="match status" value="1"/>
</dbReference>
<evidence type="ECO:0000256" key="1">
    <source>
        <dbReference type="ARBA" id="ARBA00004496"/>
    </source>
</evidence>
<dbReference type="VEuPathDB" id="AmoebaDB:DICPUDRAFT_44848"/>
<protein>
    <recommendedName>
        <fullName evidence="3">asparagine--tRNA ligase</fullName>
        <ecNumber evidence="3">6.1.1.22</ecNumber>
    </recommendedName>
    <alternativeName>
        <fullName evidence="10">Asparaginyl-tRNA synthetase</fullName>
    </alternativeName>
</protein>
<dbReference type="InterPro" id="IPR006195">
    <property type="entry name" value="aa-tRNA-synth_II"/>
</dbReference>
<dbReference type="Gene3D" id="1.10.8.1290">
    <property type="entry name" value="Glutaminyl-tRNA synthetase, non-specific RNA binding region part 1, domain 1"/>
    <property type="match status" value="1"/>
</dbReference>
<dbReference type="GO" id="GO:0006421">
    <property type="term" value="P:asparaginyl-tRNA aminoacylation"/>
    <property type="evidence" value="ECO:0000318"/>
    <property type="project" value="GO_Central"/>
</dbReference>
<evidence type="ECO:0000256" key="7">
    <source>
        <dbReference type="ARBA" id="ARBA00022840"/>
    </source>
</evidence>
<dbReference type="InterPro" id="IPR002312">
    <property type="entry name" value="Asp/Asn-tRNA-synth_IIb"/>
</dbReference>
<evidence type="ECO:0000256" key="11">
    <source>
        <dbReference type="ARBA" id="ARBA00047844"/>
    </source>
</evidence>
<dbReference type="InterPro" id="IPR042558">
    <property type="entry name" value="Gln-tRNA-synth_Ib_RNA-bd_N_1"/>
</dbReference>
<keyword evidence="9" id="KW-0030">Aminoacyl-tRNA synthetase</keyword>
<dbReference type="InterPro" id="IPR004364">
    <property type="entry name" value="Aa-tRNA-synt_II"/>
</dbReference>
<dbReference type="InterPro" id="IPR007639">
    <property type="entry name" value="Gln-tRNA-synth_Ib_RNA-bd_N"/>
</dbReference>
<dbReference type="CDD" id="cd04323">
    <property type="entry name" value="AsnRS_cyto_like_N"/>
    <property type="match status" value="1"/>
</dbReference>
<gene>
    <name evidence="13" type="ORF">DICPUDRAFT_44848</name>
</gene>
<proteinExistence type="inferred from homology"/>
<dbReference type="Gene3D" id="2.40.50.140">
    <property type="entry name" value="Nucleic acid-binding proteins"/>
    <property type="match status" value="1"/>
</dbReference>
<dbReference type="InterPro" id="IPR042559">
    <property type="entry name" value="Gln-tRNA-synth_Ib_RNA-bd_N_2"/>
</dbReference>
<reference evidence="14" key="1">
    <citation type="journal article" date="2011" name="Genome Biol.">
        <title>Comparative genomics of the social amoebae Dictyostelium discoideum and Dictyostelium purpureum.</title>
        <authorList>
            <consortium name="US DOE Joint Genome Institute (JGI-PGF)"/>
            <person name="Sucgang R."/>
            <person name="Kuo A."/>
            <person name="Tian X."/>
            <person name="Salerno W."/>
            <person name="Parikh A."/>
            <person name="Feasley C.L."/>
            <person name="Dalin E."/>
            <person name="Tu H."/>
            <person name="Huang E."/>
            <person name="Barry K."/>
            <person name="Lindquist E."/>
            <person name="Shapiro H."/>
            <person name="Bruce D."/>
            <person name="Schmutz J."/>
            <person name="Salamov A."/>
            <person name="Fey P."/>
            <person name="Gaudet P."/>
            <person name="Anjard C."/>
            <person name="Babu M.M."/>
            <person name="Basu S."/>
            <person name="Bushmanova Y."/>
            <person name="van der Wel H."/>
            <person name="Katoh-Kurasawa M."/>
            <person name="Dinh C."/>
            <person name="Coutinho P.M."/>
            <person name="Saito T."/>
            <person name="Elias M."/>
            <person name="Schaap P."/>
            <person name="Kay R.R."/>
            <person name="Henrissat B."/>
            <person name="Eichinger L."/>
            <person name="Rivero F."/>
            <person name="Putnam N.H."/>
            <person name="West C.M."/>
            <person name="Loomis W.F."/>
            <person name="Chisholm R.L."/>
            <person name="Shaulsky G."/>
            <person name="Strassmann J.E."/>
            <person name="Queller D.C."/>
            <person name="Kuspa A."/>
            <person name="Grigoriev I.V."/>
        </authorList>
    </citation>
    <scope>NUCLEOTIDE SEQUENCE [LARGE SCALE GENOMIC DNA]</scope>
    <source>
        <strain evidence="14">QSDP1</strain>
    </source>
</reference>
<dbReference type="eggNOG" id="KOG0555">
    <property type="taxonomic scope" value="Eukaryota"/>
</dbReference>
<dbReference type="GO" id="GO:0003676">
    <property type="term" value="F:nucleic acid binding"/>
    <property type="evidence" value="ECO:0007669"/>
    <property type="project" value="InterPro"/>
</dbReference>
<dbReference type="Gene3D" id="1.10.10.2420">
    <property type="match status" value="1"/>
</dbReference>
<keyword evidence="7" id="KW-0067">ATP-binding</keyword>
<dbReference type="NCBIfam" id="TIGR00457">
    <property type="entry name" value="asnS"/>
    <property type="match status" value="1"/>
</dbReference>
<keyword evidence="4" id="KW-0963">Cytoplasm</keyword>
<dbReference type="EMBL" id="GL870948">
    <property type="protein sequence ID" value="EGC39969.1"/>
    <property type="molecule type" value="Genomic_DNA"/>
</dbReference>
<dbReference type="FunFam" id="1.10.8.1290:FF:000002">
    <property type="entry name" value="Glutamine--tRNA ligase cytoplasmic"/>
    <property type="match status" value="1"/>
</dbReference>
<dbReference type="GeneID" id="10509377"/>
<dbReference type="KEGG" id="dpp:DICPUDRAFT_44848"/>
<evidence type="ECO:0000256" key="4">
    <source>
        <dbReference type="ARBA" id="ARBA00022490"/>
    </source>
</evidence>
<dbReference type="eggNOG" id="KOG1148">
    <property type="taxonomic scope" value="Eukaryota"/>
</dbReference>
<evidence type="ECO:0000256" key="5">
    <source>
        <dbReference type="ARBA" id="ARBA00022598"/>
    </source>
</evidence>
<comment type="subcellular location">
    <subcellularLocation>
        <location evidence="1">Cytoplasm</location>
    </subcellularLocation>
</comment>
<dbReference type="GO" id="GO:0005524">
    <property type="term" value="F:ATP binding"/>
    <property type="evidence" value="ECO:0007669"/>
    <property type="project" value="UniProtKB-KW"/>
</dbReference>
<dbReference type="InterPro" id="IPR004522">
    <property type="entry name" value="Asn-tRNA-ligase"/>
</dbReference>
<dbReference type="InterPro" id="IPR004365">
    <property type="entry name" value="NA-bd_OB_tRNA"/>
</dbReference>
<dbReference type="CDD" id="cd00776">
    <property type="entry name" value="AsxRS_core"/>
    <property type="match status" value="1"/>
</dbReference>
<evidence type="ECO:0000256" key="10">
    <source>
        <dbReference type="ARBA" id="ARBA00029886"/>
    </source>
</evidence>
<dbReference type="FunCoup" id="F0Z7U3">
    <property type="interactions" value="811"/>
</dbReference>
<comment type="catalytic activity">
    <reaction evidence="11">
        <text>tRNA(Asn) + L-asparagine + ATP = L-asparaginyl-tRNA(Asn) + AMP + diphosphate + H(+)</text>
        <dbReference type="Rhea" id="RHEA:11180"/>
        <dbReference type="Rhea" id="RHEA-COMP:9659"/>
        <dbReference type="Rhea" id="RHEA-COMP:9674"/>
        <dbReference type="ChEBI" id="CHEBI:15378"/>
        <dbReference type="ChEBI" id="CHEBI:30616"/>
        <dbReference type="ChEBI" id="CHEBI:33019"/>
        <dbReference type="ChEBI" id="CHEBI:58048"/>
        <dbReference type="ChEBI" id="CHEBI:78442"/>
        <dbReference type="ChEBI" id="CHEBI:78515"/>
        <dbReference type="ChEBI" id="CHEBI:456215"/>
        <dbReference type="EC" id="6.1.1.22"/>
    </reaction>
</comment>
<keyword evidence="14" id="KW-1185">Reference proteome</keyword>
<dbReference type="Gene3D" id="3.30.930.10">
    <property type="entry name" value="Bira Bifunctional Protein, Domain 2"/>
    <property type="match status" value="1"/>
</dbReference>
<dbReference type="STRING" id="5786.F0Z7U3"/>
<dbReference type="GO" id="GO:0004816">
    <property type="term" value="F:asparagine-tRNA ligase activity"/>
    <property type="evidence" value="ECO:0000318"/>
    <property type="project" value="GO_Central"/>
</dbReference>
<name>F0Z7U3_DICPU</name>
<dbReference type="OrthoDB" id="1931232at2759"/>
<dbReference type="AlphaFoldDB" id="F0Z7U3"/>
<evidence type="ECO:0000259" key="12">
    <source>
        <dbReference type="PROSITE" id="PS50862"/>
    </source>
</evidence>
<dbReference type="SUPFAM" id="SSF55681">
    <property type="entry name" value="Class II aaRS and biotin synthetases"/>
    <property type="match status" value="1"/>
</dbReference>
<evidence type="ECO:0000313" key="14">
    <source>
        <dbReference type="Proteomes" id="UP000001064"/>
    </source>
</evidence>
<dbReference type="Pfam" id="PF00152">
    <property type="entry name" value="tRNA-synt_2"/>
    <property type="match status" value="1"/>
</dbReference>
<evidence type="ECO:0000256" key="2">
    <source>
        <dbReference type="ARBA" id="ARBA00008226"/>
    </source>
</evidence>
<comment type="similarity">
    <text evidence="2">Belongs to the class-II aminoacyl-tRNA synthetase family.</text>
</comment>
<evidence type="ECO:0000256" key="8">
    <source>
        <dbReference type="ARBA" id="ARBA00022917"/>
    </source>
</evidence>